<name>A0A951UIP3_9NOST</name>
<feature type="transmembrane region" description="Helical" evidence="1">
    <location>
        <begin position="374"/>
        <end position="392"/>
    </location>
</feature>
<dbReference type="EMBL" id="JAHHHN010000028">
    <property type="protein sequence ID" value="MBW4564977.1"/>
    <property type="molecule type" value="Genomic_DNA"/>
</dbReference>
<feature type="transmembrane region" description="Helical" evidence="1">
    <location>
        <begin position="399"/>
        <end position="419"/>
    </location>
</feature>
<comment type="caution">
    <text evidence="2">The sequence shown here is derived from an EMBL/GenBank/DDBJ whole genome shotgun (WGS) entry which is preliminary data.</text>
</comment>
<evidence type="ECO:0000313" key="2">
    <source>
        <dbReference type="EMBL" id="MBW4564977.1"/>
    </source>
</evidence>
<keyword evidence="1" id="KW-0472">Membrane</keyword>
<feature type="transmembrane region" description="Helical" evidence="1">
    <location>
        <begin position="470"/>
        <end position="490"/>
    </location>
</feature>
<gene>
    <name evidence="2" type="ORF">KME32_28490</name>
</gene>
<proteinExistence type="predicted"/>
<reference evidence="2" key="1">
    <citation type="submission" date="2021-05" db="EMBL/GenBank/DDBJ databases">
        <authorList>
            <person name="Pietrasiak N."/>
            <person name="Ward R."/>
            <person name="Stajich J.E."/>
            <person name="Kurbessoian T."/>
        </authorList>
    </citation>
    <scope>NUCLEOTIDE SEQUENCE</scope>
    <source>
        <strain evidence="2">JT2-VF2</strain>
    </source>
</reference>
<keyword evidence="1" id="KW-1133">Transmembrane helix</keyword>
<feature type="transmembrane region" description="Helical" evidence="1">
    <location>
        <begin position="72"/>
        <end position="91"/>
    </location>
</feature>
<feature type="transmembrane region" description="Helical" evidence="1">
    <location>
        <begin position="439"/>
        <end position="458"/>
    </location>
</feature>
<evidence type="ECO:0000256" key="1">
    <source>
        <dbReference type="SAM" id="Phobius"/>
    </source>
</evidence>
<dbReference type="Proteomes" id="UP000715781">
    <property type="component" value="Unassembled WGS sequence"/>
</dbReference>
<organism evidence="2 3">
    <name type="scientific">Mojavia pulchra JT2-VF2</name>
    <dbReference type="NCBI Taxonomy" id="287848"/>
    <lineage>
        <taxon>Bacteria</taxon>
        <taxon>Bacillati</taxon>
        <taxon>Cyanobacteriota</taxon>
        <taxon>Cyanophyceae</taxon>
        <taxon>Nostocales</taxon>
        <taxon>Nostocaceae</taxon>
    </lineage>
</organism>
<dbReference type="AlphaFoldDB" id="A0A951UIP3"/>
<feature type="transmembrane region" description="Helical" evidence="1">
    <location>
        <begin position="251"/>
        <end position="268"/>
    </location>
</feature>
<feature type="transmembrane region" description="Helical" evidence="1">
    <location>
        <begin position="310"/>
        <end position="330"/>
    </location>
</feature>
<protein>
    <recommendedName>
        <fullName evidence="4">DUF2029 domain-containing protein</fullName>
    </recommendedName>
</protein>
<evidence type="ECO:0000313" key="3">
    <source>
        <dbReference type="Proteomes" id="UP000715781"/>
    </source>
</evidence>
<keyword evidence="1" id="KW-0812">Transmembrane</keyword>
<feature type="transmembrane region" description="Helical" evidence="1">
    <location>
        <begin position="20"/>
        <end position="38"/>
    </location>
</feature>
<sequence>MKIIAQQSNNVAVSPKTRWVLLIGMVSGVLYLLVYFTQRAIYLNGLSLDIANIAVRGTLADHTYLLWSVASYYAGTVALFALYLWLIVLCYRGQLRDRRASTLALLFPVLFNIGLLFGRPYLSIDIFSYIAHGYLGTTPGSNPYIDAASEVVNTPFGRQLVPWGWQPVHGISPYGPLWTQFEIAVVHLTKDVPSAILLIKSLIVSSSLLCAALIWRILGHVRPKDQLLGTLVYLWNPVVIVEFAAEGHNDALMIFFILLSLLLALQTYPAKSLVMLLLGVLTKYLPLILLPAQVIYFWRTQSTRWNQGKLLLRLLLGLATGLGLAMLLYLPLWVGAETFQGVRESSQQQNLPSLQLPLRYIFQHWLSKAEAAKWASIIVKGIFGIYVLIASLKVRNKQSLLKACGNIALVYVLVASPAYWPWYVSTPLALMTLSPHSNFWTLFVFTFCSRLVAPIDLMRVNGFTTWKYQALITTLIALMLPFLNFLMLSAGSRVGWWRRSSSVK</sequence>
<evidence type="ECO:0008006" key="4">
    <source>
        <dbReference type="Google" id="ProtNLM"/>
    </source>
</evidence>
<feature type="transmembrane region" description="Helical" evidence="1">
    <location>
        <begin position="274"/>
        <end position="298"/>
    </location>
</feature>
<reference evidence="2" key="2">
    <citation type="journal article" date="2022" name="Microbiol. Resour. Announc.">
        <title>Metagenome Sequencing to Explore Phylogenomics of Terrestrial Cyanobacteria.</title>
        <authorList>
            <person name="Ward R.D."/>
            <person name="Stajich J.E."/>
            <person name="Johansen J.R."/>
            <person name="Huntemann M."/>
            <person name="Clum A."/>
            <person name="Foster B."/>
            <person name="Foster B."/>
            <person name="Roux S."/>
            <person name="Palaniappan K."/>
            <person name="Varghese N."/>
            <person name="Mukherjee S."/>
            <person name="Reddy T.B.K."/>
            <person name="Daum C."/>
            <person name="Copeland A."/>
            <person name="Chen I.A."/>
            <person name="Ivanova N.N."/>
            <person name="Kyrpides N.C."/>
            <person name="Shapiro N."/>
            <person name="Eloe-Fadrosh E.A."/>
            <person name="Pietrasiak N."/>
        </authorList>
    </citation>
    <scope>NUCLEOTIDE SEQUENCE</scope>
    <source>
        <strain evidence="2">JT2-VF2</strain>
    </source>
</reference>
<accession>A0A951UIP3</accession>
<dbReference type="Pfam" id="PF26314">
    <property type="entry name" value="MptA_B_family"/>
    <property type="match status" value="1"/>
</dbReference>
<feature type="transmembrane region" description="Helical" evidence="1">
    <location>
        <begin position="195"/>
        <end position="218"/>
    </location>
</feature>
<feature type="transmembrane region" description="Helical" evidence="1">
    <location>
        <begin position="103"/>
        <end position="122"/>
    </location>
</feature>